<keyword evidence="3" id="KW-1185">Reference proteome</keyword>
<feature type="region of interest" description="Disordered" evidence="1">
    <location>
        <begin position="1"/>
        <end position="77"/>
    </location>
</feature>
<evidence type="ECO:0000313" key="2">
    <source>
        <dbReference type="EMBL" id="AGZ41110.1"/>
    </source>
</evidence>
<evidence type="ECO:0000313" key="3">
    <source>
        <dbReference type="Proteomes" id="UP000017746"/>
    </source>
</evidence>
<accession>U5VZH6</accession>
<reference evidence="2 3" key="1">
    <citation type="journal article" date="2014" name="J. Biotechnol.">
        <title>Complete genome sequence of the actinobacterium Actinoplanes friuliensis HAG 010964, producer of the lipopeptide antibiotic friulimycin.</title>
        <authorList>
            <person name="Ruckert C."/>
            <person name="Szczepanowski R."/>
            <person name="Albersmeier A."/>
            <person name="Goesmann A."/>
            <person name="Fischer N."/>
            <person name="Steinkamper A."/>
            <person name="Puhler A."/>
            <person name="Biener R."/>
            <person name="Schwartz D."/>
            <person name="Kalinowski J."/>
        </authorList>
    </citation>
    <scope>NUCLEOTIDE SEQUENCE [LARGE SCALE GENOMIC DNA]</scope>
    <source>
        <strain evidence="2 3">DSM 7358</strain>
    </source>
</reference>
<evidence type="ECO:0000256" key="1">
    <source>
        <dbReference type="SAM" id="MobiDB-lite"/>
    </source>
</evidence>
<dbReference type="PATRIC" id="fig|1246995.3.peg.2869"/>
<feature type="compositionally biased region" description="Basic and acidic residues" evidence="1">
    <location>
        <begin position="68"/>
        <end position="77"/>
    </location>
</feature>
<dbReference type="KEGG" id="afs:AFR_14140"/>
<dbReference type="AlphaFoldDB" id="U5VZH6"/>
<feature type="compositionally biased region" description="Basic and acidic residues" evidence="1">
    <location>
        <begin position="1"/>
        <end position="16"/>
    </location>
</feature>
<dbReference type="Proteomes" id="UP000017746">
    <property type="component" value="Chromosome"/>
</dbReference>
<dbReference type="EMBL" id="CP006272">
    <property type="protein sequence ID" value="AGZ41110.1"/>
    <property type="molecule type" value="Genomic_DNA"/>
</dbReference>
<gene>
    <name evidence="2" type="ORF">AFR_14140</name>
</gene>
<sequence>MSDEIIRDDRPDRDTSDNLPTDAADPHQPAARRRQQIGSAGGGPYAAGRPEDQHPDRPDEDEPARSSPADREQTFRS</sequence>
<dbReference type="RefSeq" id="WP_023361169.1">
    <property type="nucleotide sequence ID" value="NC_022657.1"/>
</dbReference>
<protein>
    <submittedName>
        <fullName evidence="2">Uncharacterized protein</fullName>
    </submittedName>
</protein>
<dbReference type="HOGENOM" id="CLU_2630115_0_0_11"/>
<name>U5VZH6_9ACTN</name>
<organism evidence="2 3">
    <name type="scientific">Actinoplanes friuliensis DSM 7358</name>
    <dbReference type="NCBI Taxonomy" id="1246995"/>
    <lineage>
        <taxon>Bacteria</taxon>
        <taxon>Bacillati</taxon>
        <taxon>Actinomycetota</taxon>
        <taxon>Actinomycetes</taxon>
        <taxon>Micromonosporales</taxon>
        <taxon>Micromonosporaceae</taxon>
        <taxon>Actinoplanes</taxon>
    </lineage>
</organism>
<dbReference type="STRING" id="1246995.AFR_14140"/>
<proteinExistence type="predicted"/>